<organism evidence="1">
    <name type="scientific">marine sediment metagenome</name>
    <dbReference type="NCBI Taxonomy" id="412755"/>
    <lineage>
        <taxon>unclassified sequences</taxon>
        <taxon>metagenomes</taxon>
        <taxon>ecological metagenomes</taxon>
    </lineage>
</organism>
<evidence type="ECO:0000313" key="1">
    <source>
        <dbReference type="EMBL" id="KKN27298.1"/>
    </source>
</evidence>
<sequence>MKKLDPEKLHAAAITVERDLSILTGPELMEKYSQSENSERTFLHIAGKPVEVIAVDHNPFWHYCLQTWYKRPVYRALLHPPVHRDQVAKAILDMATGKLDDYDGIHHQYPRRALKSFFMKMICDWVPKRHKIVENLDILILYSHNLERKAKAAMESVKNMNRHNRYIQRHFGDGCVTVTGRPANFVIPKSEWGAKEEWDWPCRDLDFMADQKNITAEAALTRKAGSGYNYKFLDDWEAEDSRKSSIIREELKDRYDQLRQLNAPPWTREWVGGTPYHIQSLYKPMVEEKHEDGTPRYFVIKTPALTEDNQPNFPTIPRLSVEALAKERANEIRRRGTDRFWYLQYQLDPTLTGEQALQWEMFQPLEPSEFAKRFGNLPKFRAVYCDPAWKGDDNHQEGSDAAIGCIDSYSIAGQIDNVLLDLCLSNDMESDDGADEILRMMRVWHTHFYSVEQQADKPMVGLMKRIWKSTPRDSRISMMPRFIDAKKWNKRAKNDRISTVAGHAKMGHWYYLTTIPREPLGKLKTTVNEYPASVKRDGLDMMAQANAEEIIARWVPVAIPVEAPKVEREEVHFVSRYTGLPAISVH</sequence>
<name>A0A0F9SD52_9ZZZZ</name>
<reference evidence="1" key="1">
    <citation type="journal article" date="2015" name="Nature">
        <title>Complex archaea that bridge the gap between prokaryotes and eukaryotes.</title>
        <authorList>
            <person name="Spang A."/>
            <person name="Saw J.H."/>
            <person name="Jorgensen S.L."/>
            <person name="Zaremba-Niedzwiedzka K."/>
            <person name="Martijn J."/>
            <person name="Lind A.E."/>
            <person name="van Eijk R."/>
            <person name="Schleper C."/>
            <person name="Guy L."/>
            <person name="Ettema T.J."/>
        </authorList>
    </citation>
    <scope>NUCLEOTIDE SEQUENCE</scope>
</reference>
<comment type="caution">
    <text evidence="1">The sequence shown here is derived from an EMBL/GenBank/DDBJ whole genome shotgun (WGS) entry which is preliminary data.</text>
</comment>
<dbReference type="AlphaFoldDB" id="A0A0F9SD52"/>
<accession>A0A0F9SD52</accession>
<proteinExistence type="predicted"/>
<gene>
    <name evidence="1" type="ORF">LCGC14_0866130</name>
</gene>
<protein>
    <submittedName>
        <fullName evidence="1">Uncharacterized protein</fullName>
    </submittedName>
</protein>
<dbReference type="EMBL" id="LAZR01002650">
    <property type="protein sequence ID" value="KKN27298.1"/>
    <property type="molecule type" value="Genomic_DNA"/>
</dbReference>